<keyword evidence="4 7" id="KW-0808">Transferase</keyword>
<keyword evidence="3 7" id="KW-0032">Aminotransferase</keyword>
<dbReference type="Proteomes" id="UP000824099">
    <property type="component" value="Unassembled WGS sequence"/>
</dbReference>
<dbReference type="Gene3D" id="3.30.1360.120">
    <property type="entry name" value="Probable tRNA modification gtpase trme, domain 1"/>
    <property type="match status" value="1"/>
</dbReference>
<dbReference type="SUPFAM" id="SSF101790">
    <property type="entry name" value="Aminomethyltransferase beta-barrel domain"/>
    <property type="match status" value="1"/>
</dbReference>
<dbReference type="EMBL" id="DVNI01000134">
    <property type="protein sequence ID" value="HIU64939.1"/>
    <property type="molecule type" value="Genomic_DNA"/>
</dbReference>
<dbReference type="GO" id="GO:0019464">
    <property type="term" value="P:glycine decarboxylation via glycine cleavage system"/>
    <property type="evidence" value="ECO:0007669"/>
    <property type="project" value="UniProtKB-UniRule"/>
</dbReference>
<comment type="similarity">
    <text evidence="1 7">Belongs to the GcvT family.</text>
</comment>
<dbReference type="InterPro" id="IPR022903">
    <property type="entry name" value="GcvT_bac"/>
</dbReference>
<evidence type="ECO:0000256" key="5">
    <source>
        <dbReference type="ARBA" id="ARBA00031395"/>
    </source>
</evidence>
<dbReference type="Gene3D" id="3.30.70.1400">
    <property type="entry name" value="Aminomethyltransferase beta-barrel domains"/>
    <property type="match status" value="1"/>
</dbReference>
<dbReference type="NCBIfam" id="NF001567">
    <property type="entry name" value="PRK00389.1"/>
    <property type="match status" value="1"/>
</dbReference>
<evidence type="ECO:0000256" key="1">
    <source>
        <dbReference type="ARBA" id="ARBA00008609"/>
    </source>
</evidence>
<evidence type="ECO:0000256" key="3">
    <source>
        <dbReference type="ARBA" id="ARBA00022576"/>
    </source>
</evidence>
<evidence type="ECO:0000313" key="12">
    <source>
        <dbReference type="Proteomes" id="UP000824099"/>
    </source>
</evidence>
<sequence length="364" mass="39855">MKGKKTPLYETHVALGGKIVEFGGWQMPVQYSGIIEEHNTVRNKVGLFDVSHMGEIWVEGKEALDYLQHLLTNDIAIMREGETKYSPMCNFEGGTIDDLLVYKFNEELYLLVVNAANIEKDYAWMEQNIAKFEVTISNKSDEIGQVALQGPNATAVLSKLVPAEVTTLKYYHFIPGVLINGKKTLISRTGYTGEDGYEIYCMAEDVTTLWAELMEAGQEYGILPAGLGARDTLRFEACLPLYGHELSETITPLMAGIGFAVKLDKADFIGKAALKKQKTEGLKQKVMGAEITGRGIARAEYPVKAAGEVIGYVTTGSPAPTLGKNMALVLVQAACAEIGKAITVEIRGKEVDAVLVGKPFYKRK</sequence>
<feature type="binding site" evidence="8">
    <location>
        <position position="198"/>
    </location>
    <ligand>
        <name>substrate</name>
    </ligand>
</feature>
<dbReference type="HAMAP" id="MF_00259">
    <property type="entry name" value="GcvT"/>
    <property type="match status" value="1"/>
</dbReference>
<proteinExistence type="inferred from homology"/>
<evidence type="ECO:0000313" key="11">
    <source>
        <dbReference type="EMBL" id="HIU64939.1"/>
    </source>
</evidence>
<evidence type="ECO:0000256" key="2">
    <source>
        <dbReference type="ARBA" id="ARBA00012616"/>
    </source>
</evidence>
<dbReference type="FunFam" id="2.40.30.110:FF:000003">
    <property type="entry name" value="Aminomethyltransferase"/>
    <property type="match status" value="1"/>
</dbReference>
<dbReference type="Pfam" id="PF01571">
    <property type="entry name" value="GCV_T"/>
    <property type="match status" value="1"/>
</dbReference>
<dbReference type="NCBIfam" id="TIGR00528">
    <property type="entry name" value="gcvT"/>
    <property type="match status" value="1"/>
</dbReference>
<reference evidence="11" key="1">
    <citation type="submission" date="2020-10" db="EMBL/GenBank/DDBJ databases">
        <authorList>
            <person name="Gilroy R."/>
        </authorList>
    </citation>
    <scope>NUCLEOTIDE SEQUENCE</scope>
    <source>
        <strain evidence="11">CHK160-1198</strain>
    </source>
</reference>
<dbReference type="EC" id="2.1.2.10" evidence="2 7"/>
<dbReference type="Pfam" id="PF08669">
    <property type="entry name" value="GCV_T_C"/>
    <property type="match status" value="1"/>
</dbReference>
<gene>
    <name evidence="7 11" type="primary">gcvT</name>
    <name evidence="11" type="ORF">IAB06_07905</name>
</gene>
<comment type="subunit">
    <text evidence="7">The glycine cleavage system is composed of four proteins: P, T, L and H.</text>
</comment>
<comment type="catalytic activity">
    <reaction evidence="6 7">
        <text>N(6)-[(R)-S(8)-aminomethyldihydrolipoyl]-L-lysyl-[protein] + (6S)-5,6,7,8-tetrahydrofolate = N(6)-[(R)-dihydrolipoyl]-L-lysyl-[protein] + (6R)-5,10-methylene-5,6,7,8-tetrahydrofolate + NH4(+)</text>
        <dbReference type="Rhea" id="RHEA:16945"/>
        <dbReference type="Rhea" id="RHEA-COMP:10475"/>
        <dbReference type="Rhea" id="RHEA-COMP:10492"/>
        <dbReference type="ChEBI" id="CHEBI:15636"/>
        <dbReference type="ChEBI" id="CHEBI:28938"/>
        <dbReference type="ChEBI" id="CHEBI:57453"/>
        <dbReference type="ChEBI" id="CHEBI:83100"/>
        <dbReference type="ChEBI" id="CHEBI:83143"/>
        <dbReference type="EC" id="2.1.2.10"/>
    </reaction>
</comment>
<dbReference type="PANTHER" id="PTHR43757:SF2">
    <property type="entry name" value="AMINOMETHYLTRANSFERASE, MITOCHONDRIAL"/>
    <property type="match status" value="1"/>
</dbReference>
<dbReference type="PIRSF" id="PIRSF006487">
    <property type="entry name" value="GcvT"/>
    <property type="match status" value="1"/>
</dbReference>
<dbReference type="SUPFAM" id="SSF103025">
    <property type="entry name" value="Folate-binding domain"/>
    <property type="match status" value="1"/>
</dbReference>
<evidence type="ECO:0000256" key="7">
    <source>
        <dbReference type="HAMAP-Rule" id="MF_00259"/>
    </source>
</evidence>
<dbReference type="InterPro" id="IPR028896">
    <property type="entry name" value="GcvT/YgfZ/DmdA"/>
</dbReference>
<dbReference type="InterPro" id="IPR006223">
    <property type="entry name" value="GcvT"/>
</dbReference>
<dbReference type="GO" id="GO:0005960">
    <property type="term" value="C:glycine cleavage complex"/>
    <property type="evidence" value="ECO:0007669"/>
    <property type="project" value="InterPro"/>
</dbReference>
<comment type="caution">
    <text evidence="11">The sequence shown here is derived from an EMBL/GenBank/DDBJ whole genome shotgun (WGS) entry which is preliminary data.</text>
</comment>
<evidence type="ECO:0000256" key="8">
    <source>
        <dbReference type="PIRSR" id="PIRSR006487-1"/>
    </source>
</evidence>
<reference evidence="11" key="2">
    <citation type="journal article" date="2021" name="PeerJ">
        <title>Extensive microbial diversity within the chicken gut microbiome revealed by metagenomics and culture.</title>
        <authorList>
            <person name="Gilroy R."/>
            <person name="Ravi A."/>
            <person name="Getino M."/>
            <person name="Pursley I."/>
            <person name="Horton D.L."/>
            <person name="Alikhan N.F."/>
            <person name="Baker D."/>
            <person name="Gharbi K."/>
            <person name="Hall N."/>
            <person name="Watson M."/>
            <person name="Adriaenssens E.M."/>
            <person name="Foster-Nyarko E."/>
            <person name="Jarju S."/>
            <person name="Secka A."/>
            <person name="Antonio M."/>
            <person name="Oren A."/>
            <person name="Chaudhuri R.R."/>
            <person name="La Ragione R."/>
            <person name="Hildebrand F."/>
            <person name="Pallen M.J."/>
        </authorList>
    </citation>
    <scope>NUCLEOTIDE SEQUENCE</scope>
    <source>
        <strain evidence="11">CHK160-1198</strain>
    </source>
</reference>
<dbReference type="GO" id="GO:0008483">
    <property type="term" value="F:transaminase activity"/>
    <property type="evidence" value="ECO:0007669"/>
    <property type="project" value="UniProtKB-KW"/>
</dbReference>
<name>A0A9D1SLK5_9FIRM</name>
<dbReference type="FunFam" id="3.30.70.1400:FF:000001">
    <property type="entry name" value="Aminomethyltransferase"/>
    <property type="match status" value="1"/>
</dbReference>
<dbReference type="InterPro" id="IPR013977">
    <property type="entry name" value="GcvT_C"/>
</dbReference>
<dbReference type="InterPro" id="IPR006222">
    <property type="entry name" value="GCVT_N"/>
</dbReference>
<accession>A0A9D1SLK5</accession>
<dbReference type="AlphaFoldDB" id="A0A9D1SLK5"/>
<evidence type="ECO:0000259" key="9">
    <source>
        <dbReference type="Pfam" id="PF01571"/>
    </source>
</evidence>
<comment type="function">
    <text evidence="7">The glycine cleavage system catalyzes the degradation of glycine.</text>
</comment>
<dbReference type="PANTHER" id="PTHR43757">
    <property type="entry name" value="AMINOMETHYLTRANSFERASE"/>
    <property type="match status" value="1"/>
</dbReference>
<feature type="domain" description="GCVT N-terminal" evidence="9">
    <location>
        <begin position="8"/>
        <end position="265"/>
    </location>
</feature>
<evidence type="ECO:0000256" key="4">
    <source>
        <dbReference type="ARBA" id="ARBA00022679"/>
    </source>
</evidence>
<evidence type="ECO:0000256" key="6">
    <source>
        <dbReference type="ARBA" id="ARBA00047665"/>
    </source>
</evidence>
<dbReference type="FunFam" id="4.10.1250.10:FF:000001">
    <property type="entry name" value="Aminomethyltransferase"/>
    <property type="match status" value="1"/>
</dbReference>
<dbReference type="InterPro" id="IPR027266">
    <property type="entry name" value="TrmE/GcvT-like"/>
</dbReference>
<dbReference type="Gene3D" id="2.40.30.110">
    <property type="entry name" value="Aminomethyltransferase beta-barrel domains"/>
    <property type="match status" value="1"/>
</dbReference>
<protein>
    <recommendedName>
        <fullName evidence="2 7">Aminomethyltransferase</fullName>
        <ecNumber evidence="2 7">2.1.2.10</ecNumber>
    </recommendedName>
    <alternativeName>
        <fullName evidence="5 7">Glycine cleavage system T protein</fullName>
    </alternativeName>
</protein>
<feature type="domain" description="Aminomethyltransferase C-terminal" evidence="10">
    <location>
        <begin position="286"/>
        <end position="362"/>
    </location>
</feature>
<evidence type="ECO:0000259" key="10">
    <source>
        <dbReference type="Pfam" id="PF08669"/>
    </source>
</evidence>
<dbReference type="Gene3D" id="4.10.1250.10">
    <property type="entry name" value="Aminomethyltransferase fragment"/>
    <property type="match status" value="1"/>
</dbReference>
<dbReference type="GO" id="GO:0004047">
    <property type="term" value="F:aminomethyltransferase activity"/>
    <property type="evidence" value="ECO:0007669"/>
    <property type="project" value="UniProtKB-UniRule"/>
</dbReference>
<dbReference type="InterPro" id="IPR029043">
    <property type="entry name" value="GcvT/YgfZ_C"/>
</dbReference>
<organism evidence="11 12">
    <name type="scientific">Candidatus Avacidaminococcus intestinavium</name>
    <dbReference type="NCBI Taxonomy" id="2840684"/>
    <lineage>
        <taxon>Bacteria</taxon>
        <taxon>Bacillati</taxon>
        <taxon>Bacillota</taxon>
        <taxon>Negativicutes</taxon>
        <taxon>Acidaminococcales</taxon>
        <taxon>Acidaminococcaceae</taxon>
        <taxon>Acidaminococcaceae incertae sedis</taxon>
        <taxon>Candidatus Avacidaminococcus</taxon>
    </lineage>
</organism>
<dbReference type="GO" id="GO:0005829">
    <property type="term" value="C:cytosol"/>
    <property type="evidence" value="ECO:0007669"/>
    <property type="project" value="TreeGrafter"/>
</dbReference>